<feature type="transmembrane region" description="Helical" evidence="1">
    <location>
        <begin position="147"/>
        <end position="171"/>
    </location>
</feature>
<keyword evidence="4" id="KW-1185">Reference proteome</keyword>
<keyword evidence="1" id="KW-1133">Transmembrane helix</keyword>
<name>A0A813PWS4_ADIRI</name>
<keyword evidence="1" id="KW-0812">Transmembrane</keyword>
<evidence type="ECO:0000256" key="1">
    <source>
        <dbReference type="SAM" id="Phobius"/>
    </source>
</evidence>
<organism evidence="2 4">
    <name type="scientific">Adineta ricciae</name>
    <name type="common">Rotifer</name>
    <dbReference type="NCBI Taxonomy" id="249248"/>
    <lineage>
        <taxon>Eukaryota</taxon>
        <taxon>Metazoa</taxon>
        <taxon>Spiralia</taxon>
        <taxon>Gnathifera</taxon>
        <taxon>Rotifera</taxon>
        <taxon>Eurotatoria</taxon>
        <taxon>Bdelloidea</taxon>
        <taxon>Adinetida</taxon>
        <taxon>Adinetidae</taxon>
        <taxon>Adineta</taxon>
    </lineage>
</organism>
<feature type="transmembrane region" description="Helical" evidence="1">
    <location>
        <begin position="105"/>
        <end position="127"/>
    </location>
</feature>
<comment type="caution">
    <text evidence="2">The sequence shown here is derived from an EMBL/GenBank/DDBJ whole genome shotgun (WGS) entry which is preliminary data.</text>
</comment>
<dbReference type="EMBL" id="CAJNOJ010000032">
    <property type="protein sequence ID" value="CAF0896818.1"/>
    <property type="molecule type" value="Genomic_DNA"/>
</dbReference>
<gene>
    <name evidence="3" type="ORF">EDS130_LOCUS9572</name>
    <name evidence="2" type="ORF">XAT740_LOCUS834</name>
</gene>
<dbReference type="Proteomes" id="UP000663828">
    <property type="component" value="Unassembled WGS sequence"/>
</dbReference>
<proteinExistence type="predicted"/>
<keyword evidence="1" id="KW-0472">Membrane</keyword>
<evidence type="ECO:0000313" key="2">
    <source>
        <dbReference type="EMBL" id="CAF0759058.1"/>
    </source>
</evidence>
<evidence type="ECO:0000313" key="3">
    <source>
        <dbReference type="EMBL" id="CAF0896818.1"/>
    </source>
</evidence>
<feature type="transmembrane region" description="Helical" evidence="1">
    <location>
        <begin position="66"/>
        <end position="93"/>
    </location>
</feature>
<sequence>MSLALHAHQILLVATLAFIIGVLVPCWYTSPNLQTTRTVFQVCNTTASTCEWTLLPRSQLNSVTKILPLVAAVASIACAGLSLISLLLGSWYIQRFSGDIGSKWLLVLTIVAVLFSFILSCLVWVLMLTTNLYQNDTNTKEIRLQDFGFSIWISIGASSTYFYVFFIYLIAICKSC</sequence>
<protein>
    <submittedName>
        <fullName evidence="2">Uncharacterized protein</fullName>
    </submittedName>
</protein>
<dbReference type="Proteomes" id="UP000663852">
    <property type="component" value="Unassembled WGS sequence"/>
</dbReference>
<accession>A0A813PWS4</accession>
<feature type="transmembrane region" description="Helical" evidence="1">
    <location>
        <begin position="12"/>
        <end position="30"/>
    </location>
</feature>
<evidence type="ECO:0000313" key="4">
    <source>
        <dbReference type="Proteomes" id="UP000663828"/>
    </source>
</evidence>
<dbReference type="OrthoDB" id="9973362at2759"/>
<dbReference type="EMBL" id="CAJNOR010000024">
    <property type="protein sequence ID" value="CAF0759058.1"/>
    <property type="molecule type" value="Genomic_DNA"/>
</dbReference>
<dbReference type="AlphaFoldDB" id="A0A813PWS4"/>
<reference evidence="2" key="1">
    <citation type="submission" date="2021-02" db="EMBL/GenBank/DDBJ databases">
        <authorList>
            <person name="Nowell W R."/>
        </authorList>
    </citation>
    <scope>NUCLEOTIDE SEQUENCE</scope>
</reference>